<gene>
    <name evidence="1" type="ORF">JL09_g7104</name>
</gene>
<sequence length="27" mass="3188">MASFKDTLKVLSKRWDKRSMIGFSLNQ</sequence>
<accession>A0A099NJK2</accession>
<reference evidence="2" key="1">
    <citation type="journal article" date="2014" name="Microb. Cell Fact.">
        <title>Exploiting Issatchenkia orientalis SD108 for succinic acid production.</title>
        <authorList>
            <person name="Xiao H."/>
            <person name="Shao Z."/>
            <person name="Jiang Y."/>
            <person name="Dole S."/>
            <person name="Zhao H."/>
        </authorList>
    </citation>
    <scope>NUCLEOTIDE SEQUENCE [LARGE SCALE GENOMIC DNA]</scope>
    <source>
        <strain evidence="2">SD108</strain>
    </source>
</reference>
<dbReference type="HOGENOM" id="CLU_3415233_0_0_1"/>
<organism evidence="1 2">
    <name type="scientific">Pichia kudriavzevii</name>
    <name type="common">Yeast</name>
    <name type="synonym">Issatchenkia orientalis</name>
    <dbReference type="NCBI Taxonomy" id="4909"/>
    <lineage>
        <taxon>Eukaryota</taxon>
        <taxon>Fungi</taxon>
        <taxon>Dikarya</taxon>
        <taxon>Ascomycota</taxon>
        <taxon>Saccharomycotina</taxon>
        <taxon>Pichiomycetes</taxon>
        <taxon>Pichiales</taxon>
        <taxon>Pichiaceae</taxon>
        <taxon>Pichia</taxon>
    </lineage>
</organism>
<name>A0A099NJK2_PICKU</name>
<dbReference type="Proteomes" id="UP000029867">
    <property type="component" value="Unassembled WGS sequence"/>
</dbReference>
<comment type="caution">
    <text evidence="1">The sequence shown here is derived from an EMBL/GenBank/DDBJ whole genome shotgun (WGS) entry which is preliminary data.</text>
</comment>
<proteinExistence type="predicted"/>
<evidence type="ECO:0000313" key="2">
    <source>
        <dbReference type="Proteomes" id="UP000029867"/>
    </source>
</evidence>
<dbReference type="AlphaFoldDB" id="A0A099NJK2"/>
<protein>
    <submittedName>
        <fullName evidence="1">Uncharacterized protein</fullName>
    </submittedName>
</protein>
<dbReference type="EMBL" id="JQFK01002472">
    <property type="protein sequence ID" value="KGK32289.1"/>
    <property type="molecule type" value="Genomic_DNA"/>
</dbReference>
<evidence type="ECO:0000313" key="1">
    <source>
        <dbReference type="EMBL" id="KGK32289.1"/>
    </source>
</evidence>